<evidence type="ECO:0000313" key="9">
    <source>
        <dbReference type="EMBL" id="BAN02513.1"/>
    </source>
</evidence>
<dbReference type="CDD" id="cd21153">
    <property type="entry name" value="PUA_RlmI"/>
    <property type="match status" value="1"/>
</dbReference>
<dbReference type="Proteomes" id="UP000011863">
    <property type="component" value="Chromosome"/>
</dbReference>
<dbReference type="CDD" id="cd11572">
    <property type="entry name" value="RlmI_M_like"/>
    <property type="match status" value="1"/>
</dbReference>
<dbReference type="PANTHER" id="PTHR42873:SF1">
    <property type="entry name" value="S-ADENOSYLMETHIONINE-DEPENDENT METHYLTRANSFERASE DOMAIN-CONTAINING PROTEIN"/>
    <property type="match status" value="1"/>
</dbReference>
<dbReference type="SUPFAM" id="SSF53335">
    <property type="entry name" value="S-adenosyl-L-methionine-dependent methyltransferases"/>
    <property type="match status" value="1"/>
</dbReference>
<evidence type="ECO:0000256" key="2">
    <source>
        <dbReference type="ARBA" id="ARBA00022490"/>
    </source>
</evidence>
<dbReference type="Gene3D" id="2.30.130.10">
    <property type="entry name" value="PUA domain"/>
    <property type="match status" value="1"/>
</dbReference>
<dbReference type="Pfam" id="PF10672">
    <property type="entry name" value="Methyltrans_SAM"/>
    <property type="match status" value="1"/>
</dbReference>
<dbReference type="InterPro" id="IPR015947">
    <property type="entry name" value="PUA-like_sf"/>
</dbReference>
<sequence>MSSLLDALPTPNDQRLAVKVTPDALRRIRAGHPWVYDKSIDSTNHEGGPGDIAIVFDKNRKFAAIGLWDPESPIRMKMLHVGKPTTIDAAWFRARIAEAVADRAPLWAGTQRKRIAYRAVNGENDGLPGLVVDVYTDVAVIKLYSEIWYPYLRDVVDGVMAATDAQHVVLRLARNLQERETHGLDDGDVLFGDPPDPVMFMEGRLTFEADVRAGQKTGHFLDQRANRLLVGKMTGGRSVLDVFASTGGFSVHAAAGGARSVHAIDQSAPTIAVAKRNMAYNNEIPAVAECQFTTQCADAFDALGHLGRTDRRFDIVIIDPPSFAQKAATVGRAKAAYAKLTKLAMGVVEQGGVLVQASCSSRVTSDDFFDTVTAAAVEHGARLTEIRRTGHDIDHPVTFDEGAYLKAGFWRVDTGRRGRRP</sequence>
<organism evidence="9 10">
    <name type="scientific">Ilumatobacter coccineus (strain NBRC 103263 / KCTC 29153 / YM16-304)</name>
    <dbReference type="NCBI Taxonomy" id="1313172"/>
    <lineage>
        <taxon>Bacteria</taxon>
        <taxon>Bacillati</taxon>
        <taxon>Actinomycetota</taxon>
        <taxon>Acidimicrobiia</taxon>
        <taxon>Acidimicrobiales</taxon>
        <taxon>Ilumatobacteraceae</taxon>
        <taxon>Ilumatobacter</taxon>
    </lineage>
</organism>
<keyword evidence="10" id="KW-1185">Reference proteome</keyword>
<dbReference type="CDD" id="cd02440">
    <property type="entry name" value="AdoMet_MTases"/>
    <property type="match status" value="1"/>
</dbReference>
<accession>A0A6C7E823</accession>
<dbReference type="Gene3D" id="3.40.50.150">
    <property type="entry name" value="Vaccinia Virus protein VP39"/>
    <property type="match status" value="1"/>
</dbReference>
<feature type="domain" description="RlmI-like PUA" evidence="8">
    <location>
        <begin position="18"/>
        <end position="79"/>
    </location>
</feature>
<keyword evidence="4" id="KW-0808">Transferase</keyword>
<dbReference type="InterPro" id="IPR019614">
    <property type="entry name" value="SAM-dep_methyl-trfase"/>
</dbReference>
<proteinExistence type="inferred from homology"/>
<dbReference type="Gene3D" id="3.30.750.80">
    <property type="entry name" value="RNA methyltransferase domain (HRMD) like"/>
    <property type="match status" value="1"/>
</dbReference>
<dbReference type="PANTHER" id="PTHR42873">
    <property type="entry name" value="RIBOSOMAL RNA LARGE SUBUNIT METHYLTRANSFERASE"/>
    <property type="match status" value="1"/>
</dbReference>
<protein>
    <recommendedName>
        <fullName evidence="11">Class I SAM-dependent rRNA methyltransferase</fullName>
    </recommendedName>
</protein>
<keyword evidence="5" id="KW-0949">S-adenosyl-L-methionine</keyword>
<name>A0A6C7E823_ILUCY</name>
<comment type="similarity">
    <text evidence="6">Belongs to the methyltransferase superfamily. RlmI family.</text>
</comment>
<dbReference type="AlphaFoldDB" id="A0A6C7E823"/>
<dbReference type="InterPro" id="IPR036974">
    <property type="entry name" value="PUA_sf"/>
</dbReference>
<reference evidence="9 10" key="1">
    <citation type="journal article" date="2013" name="Int. J. Syst. Evol. Microbiol.">
        <title>Ilumatobacter nonamiense sp. nov. and Ilumatobacter coccineum sp. nov., isolated from seashore sand.</title>
        <authorList>
            <person name="Matsumoto A."/>
            <person name="Kasai H."/>
            <person name="Matsuo Y."/>
            <person name="Shizuri Y."/>
            <person name="Ichikawa N."/>
            <person name="Fujita N."/>
            <person name="Omura S."/>
            <person name="Takahashi Y."/>
        </authorList>
    </citation>
    <scope>NUCLEOTIDE SEQUENCE [LARGE SCALE GENOMIC DNA]</scope>
    <source>
        <strain evidence="10">NBRC 103263 / KCTC 29153 / YM16-304</strain>
    </source>
</reference>
<gene>
    <name evidence="9" type="ORF">YM304_21990</name>
</gene>
<dbReference type="EMBL" id="AP012057">
    <property type="protein sequence ID" value="BAN02513.1"/>
    <property type="molecule type" value="Genomic_DNA"/>
</dbReference>
<comment type="subcellular location">
    <subcellularLocation>
        <location evidence="1">Cytoplasm</location>
    </subcellularLocation>
</comment>
<evidence type="ECO:0000256" key="4">
    <source>
        <dbReference type="ARBA" id="ARBA00022679"/>
    </source>
</evidence>
<dbReference type="SUPFAM" id="SSF88697">
    <property type="entry name" value="PUA domain-like"/>
    <property type="match status" value="1"/>
</dbReference>
<evidence type="ECO:0000256" key="6">
    <source>
        <dbReference type="ARBA" id="ARBA00038091"/>
    </source>
</evidence>
<dbReference type="RefSeq" id="WP_015441760.1">
    <property type="nucleotide sequence ID" value="NC_020520.1"/>
</dbReference>
<evidence type="ECO:0000259" key="8">
    <source>
        <dbReference type="Pfam" id="PF17785"/>
    </source>
</evidence>
<keyword evidence="2" id="KW-0963">Cytoplasm</keyword>
<evidence type="ECO:0000259" key="7">
    <source>
        <dbReference type="Pfam" id="PF10672"/>
    </source>
</evidence>
<dbReference type="InterPro" id="IPR029063">
    <property type="entry name" value="SAM-dependent_MTases_sf"/>
</dbReference>
<dbReference type="GO" id="GO:0032259">
    <property type="term" value="P:methylation"/>
    <property type="evidence" value="ECO:0007669"/>
    <property type="project" value="UniProtKB-KW"/>
</dbReference>
<dbReference type="GO" id="GO:0005737">
    <property type="term" value="C:cytoplasm"/>
    <property type="evidence" value="ECO:0007669"/>
    <property type="project" value="UniProtKB-SubCell"/>
</dbReference>
<feature type="domain" description="S-adenosylmethionine-dependent methyltransferase" evidence="7">
    <location>
        <begin position="186"/>
        <end position="374"/>
    </location>
</feature>
<evidence type="ECO:0008006" key="11">
    <source>
        <dbReference type="Google" id="ProtNLM"/>
    </source>
</evidence>
<dbReference type="InterPro" id="IPR041532">
    <property type="entry name" value="RlmI-like_PUA"/>
</dbReference>
<evidence type="ECO:0000256" key="5">
    <source>
        <dbReference type="ARBA" id="ARBA00022691"/>
    </source>
</evidence>
<dbReference type="KEGG" id="aym:YM304_21990"/>
<evidence type="ECO:0000256" key="3">
    <source>
        <dbReference type="ARBA" id="ARBA00022603"/>
    </source>
</evidence>
<dbReference type="Pfam" id="PF17785">
    <property type="entry name" value="PUA_3"/>
    <property type="match status" value="1"/>
</dbReference>
<dbReference type="GO" id="GO:0003723">
    <property type="term" value="F:RNA binding"/>
    <property type="evidence" value="ECO:0007669"/>
    <property type="project" value="InterPro"/>
</dbReference>
<keyword evidence="3" id="KW-0489">Methyltransferase</keyword>
<evidence type="ECO:0000256" key="1">
    <source>
        <dbReference type="ARBA" id="ARBA00004496"/>
    </source>
</evidence>
<dbReference type="GO" id="GO:0008168">
    <property type="term" value="F:methyltransferase activity"/>
    <property type="evidence" value="ECO:0007669"/>
    <property type="project" value="UniProtKB-KW"/>
</dbReference>
<evidence type="ECO:0000313" key="10">
    <source>
        <dbReference type="Proteomes" id="UP000011863"/>
    </source>
</evidence>